<keyword evidence="1" id="KW-0456">Lyase</keyword>
<organism evidence="2 3">
    <name type="scientific">Puia dinghuensis</name>
    <dbReference type="NCBI Taxonomy" id="1792502"/>
    <lineage>
        <taxon>Bacteria</taxon>
        <taxon>Pseudomonadati</taxon>
        <taxon>Bacteroidota</taxon>
        <taxon>Chitinophagia</taxon>
        <taxon>Chitinophagales</taxon>
        <taxon>Chitinophagaceae</taxon>
        <taxon>Puia</taxon>
    </lineage>
</organism>
<gene>
    <name evidence="2" type="ORF">GCM10011511_22220</name>
</gene>
<dbReference type="Gene3D" id="1.10.600.10">
    <property type="entry name" value="Farnesyl Diphosphate Synthase"/>
    <property type="match status" value="1"/>
</dbReference>
<name>A0A8J2UCW3_9BACT</name>
<evidence type="ECO:0000313" key="2">
    <source>
        <dbReference type="EMBL" id="GGA98475.1"/>
    </source>
</evidence>
<dbReference type="InterPro" id="IPR034686">
    <property type="entry name" value="Terpene_cyclase-like_2"/>
</dbReference>
<dbReference type="RefSeq" id="WP_188931483.1">
    <property type="nucleotide sequence ID" value="NZ_BMJC01000002.1"/>
</dbReference>
<comment type="caution">
    <text evidence="2">The sequence shown here is derived from an EMBL/GenBank/DDBJ whole genome shotgun (WGS) entry which is preliminary data.</text>
</comment>
<proteinExistence type="inferred from homology"/>
<keyword evidence="1" id="KW-0460">Magnesium</keyword>
<protein>
    <recommendedName>
        <fullName evidence="1">Terpene synthase</fullName>
        <ecNumber evidence="1">4.2.3.-</ecNumber>
    </recommendedName>
</protein>
<dbReference type="AlphaFoldDB" id="A0A8J2UCW3"/>
<dbReference type="InterPro" id="IPR008949">
    <property type="entry name" value="Isoprenoid_synthase_dom_sf"/>
</dbReference>
<accession>A0A8J2UCW3</accession>
<dbReference type="PANTHER" id="PTHR35201:SF4">
    <property type="entry name" value="BETA-PINACENE SYNTHASE-RELATED"/>
    <property type="match status" value="1"/>
</dbReference>
<keyword evidence="1" id="KW-0479">Metal-binding</keyword>
<dbReference type="Pfam" id="PF19086">
    <property type="entry name" value="Terpene_syn_C_2"/>
    <property type="match status" value="1"/>
</dbReference>
<dbReference type="PANTHER" id="PTHR35201">
    <property type="entry name" value="TERPENE SYNTHASE"/>
    <property type="match status" value="1"/>
</dbReference>
<dbReference type="EC" id="4.2.3.-" evidence="1"/>
<dbReference type="SUPFAM" id="SSF48576">
    <property type="entry name" value="Terpenoid synthases"/>
    <property type="match status" value="1"/>
</dbReference>
<reference evidence="2" key="2">
    <citation type="submission" date="2020-09" db="EMBL/GenBank/DDBJ databases">
        <authorList>
            <person name="Sun Q."/>
            <person name="Zhou Y."/>
        </authorList>
    </citation>
    <scope>NUCLEOTIDE SEQUENCE</scope>
    <source>
        <strain evidence="2">CGMCC 1.15448</strain>
    </source>
</reference>
<dbReference type="Proteomes" id="UP000607559">
    <property type="component" value="Unassembled WGS sequence"/>
</dbReference>
<evidence type="ECO:0000256" key="1">
    <source>
        <dbReference type="RuleBase" id="RU366034"/>
    </source>
</evidence>
<reference evidence="2" key="1">
    <citation type="journal article" date="2014" name="Int. J. Syst. Evol. Microbiol.">
        <title>Complete genome sequence of Corynebacterium casei LMG S-19264T (=DSM 44701T), isolated from a smear-ripened cheese.</title>
        <authorList>
            <consortium name="US DOE Joint Genome Institute (JGI-PGF)"/>
            <person name="Walter F."/>
            <person name="Albersmeier A."/>
            <person name="Kalinowski J."/>
            <person name="Ruckert C."/>
        </authorList>
    </citation>
    <scope>NUCLEOTIDE SEQUENCE</scope>
    <source>
        <strain evidence="2">CGMCC 1.15448</strain>
    </source>
</reference>
<comment type="similarity">
    <text evidence="1">Belongs to the terpene synthase family.</text>
</comment>
<comment type="cofactor">
    <cofactor evidence="1">
        <name>Mg(2+)</name>
        <dbReference type="ChEBI" id="CHEBI:18420"/>
    </cofactor>
</comment>
<dbReference type="GO" id="GO:0010333">
    <property type="term" value="F:terpene synthase activity"/>
    <property type="evidence" value="ECO:0007669"/>
    <property type="project" value="InterPro"/>
</dbReference>
<sequence>MQLEPNVQAVTSSAMNRIQNEYARLISQHFCVSLPDLFDSEAFNLEDYCRDYHPHPQMAEMIRNVIGYGNAVGILLPNAEHYLTCALYLFPDAPPEKILLIARNYAVDFYLNDTMGREYRSTTAERQRLNEIRRRLAGMSDATHGVAAALSVADAAFGAERANLDVLAEIARTSPASWFEPFLSLYLKHLSVAHKSYDCISLGYIPKIEEYISIRADISGMPHTVSMIEYSQGNYLDWPLLEKTGLADDLRELNTTVALIGALMNDVFSFEKEVIDNRSDSNLLAIIVLNNFKMELKEALSVATTIVRNLLIEYEGNVRTIEHKITASLDGEQSERLQQYLDGIKKCVQTCWLWQVDTKRYKRSRSIWKETTLSGIVVA</sequence>
<evidence type="ECO:0000313" key="3">
    <source>
        <dbReference type="Proteomes" id="UP000607559"/>
    </source>
</evidence>
<dbReference type="EMBL" id="BMJC01000002">
    <property type="protein sequence ID" value="GGA98475.1"/>
    <property type="molecule type" value="Genomic_DNA"/>
</dbReference>
<keyword evidence="3" id="KW-1185">Reference proteome</keyword>
<dbReference type="GO" id="GO:0046872">
    <property type="term" value="F:metal ion binding"/>
    <property type="evidence" value="ECO:0007669"/>
    <property type="project" value="UniProtKB-KW"/>
</dbReference>